<dbReference type="Gene3D" id="3.20.20.80">
    <property type="entry name" value="Glycosidases"/>
    <property type="match status" value="1"/>
</dbReference>
<evidence type="ECO:0000256" key="8">
    <source>
        <dbReference type="ARBA" id="ARBA00022919"/>
    </source>
</evidence>
<dbReference type="PRINTS" id="PR00843">
    <property type="entry name" value="GLHYDRLASE30"/>
</dbReference>
<dbReference type="GO" id="GO:0007040">
    <property type="term" value="P:lysosome organization"/>
    <property type="evidence" value="ECO:0007669"/>
    <property type="project" value="UniProtKB-ARBA"/>
</dbReference>
<dbReference type="GO" id="GO:0016241">
    <property type="term" value="P:regulation of macroautophagy"/>
    <property type="evidence" value="ECO:0007669"/>
    <property type="project" value="UniProtKB-ARBA"/>
</dbReference>
<evidence type="ECO:0000256" key="9">
    <source>
        <dbReference type="ARBA" id="ARBA00023098"/>
    </source>
</evidence>
<dbReference type="GO" id="GO:0051246">
    <property type="term" value="P:regulation of protein metabolic process"/>
    <property type="evidence" value="ECO:0007669"/>
    <property type="project" value="UniProtKB-ARBA"/>
</dbReference>
<dbReference type="GO" id="GO:0006914">
    <property type="term" value="P:autophagy"/>
    <property type="evidence" value="ECO:0007669"/>
    <property type="project" value="UniProtKB-ARBA"/>
</dbReference>
<dbReference type="InterPro" id="IPR017853">
    <property type="entry name" value="GH"/>
</dbReference>
<sequence length="554" mass="62609">MGKKLAFQLLLSILIIHQCLAEWKPCKKRKFDQDSFVCVCSAEHCDSPEAIGDLNDSHKLVYYVSDPAEKRLARFELAPNDAATDKGMVEVRVDASQKRQTIFGFGGAFTDAAGISLNALSEQNRDALLKAYYDSEYGIGYTIGRVPIASCDFSTHAYSYLDTPNDFDLTTFALAKEDFELKIPYLHAAKKLVGEGLRLFASPWSAPGWMKNTGKMIGWGFLKGSVDDKYYRSYAHYFRRFFEEYARHNVTYWGVTIENEPGAGSLPFWTWQAMYLSATTQREFAVKLLSPILKQSPASKNIKIMAHDDQRSNVFESAEKFYGTPEGVEAIDGIAVHWYAHSNFDKLEKTHNLRPDKFILASEACTGYNPFEHKPLLGDWSRGRAYAHDILNDLRNWVVGWTDWNLCLDLEGGPNLVRNFVDAPIIVNASAGEFYKQPMFYAMAHFSRFVPRDSVVISSTLFSADGAKLADKTLEKENANYFLDLKHNAVSENPVEHIAFQTPDGLRVLVLINPDQSLRNISVFDEVEGRRWMVPLAGDSIVTTVWKPKKALKE</sequence>
<feature type="chain" id="PRO_5037984911" description="Glucosylceramidase" evidence="13">
    <location>
        <begin position="22"/>
        <end position="554"/>
    </location>
</feature>
<keyword evidence="8 12" id="KW-0746">Sphingolipid metabolism</keyword>
<dbReference type="InterPro" id="IPR033453">
    <property type="entry name" value="Glyco_hydro_30_TIM-barrel"/>
</dbReference>
<name>A0A914GYT3_GLORO</name>
<evidence type="ECO:0000256" key="10">
    <source>
        <dbReference type="ARBA" id="ARBA00050474"/>
    </source>
</evidence>
<keyword evidence="6 13" id="KW-0732">Signal</keyword>
<dbReference type="GO" id="GO:0004348">
    <property type="term" value="F:glucosylceramidase activity"/>
    <property type="evidence" value="ECO:0007669"/>
    <property type="project" value="UniProtKB-EC"/>
</dbReference>
<keyword evidence="16" id="KW-1185">Reference proteome</keyword>
<comment type="catalytic activity">
    <reaction evidence="10">
        <text>a beta-D-glucosylceramide + H2O = an N-acyl-sphingoid base + D-glucose</text>
        <dbReference type="Rhea" id="RHEA:81447"/>
        <dbReference type="ChEBI" id="CHEBI:4167"/>
        <dbReference type="ChEBI" id="CHEBI:15377"/>
        <dbReference type="ChEBI" id="CHEBI:83264"/>
        <dbReference type="ChEBI" id="CHEBI:83273"/>
    </reaction>
    <physiologicalReaction direction="left-to-right" evidence="10">
        <dbReference type="Rhea" id="RHEA:81448"/>
    </physiologicalReaction>
</comment>
<dbReference type="FunFam" id="3.20.20.80:FF:000030">
    <property type="entry name" value="Lysosomal acid glucosylceramidase"/>
    <property type="match status" value="1"/>
</dbReference>
<evidence type="ECO:0000259" key="14">
    <source>
        <dbReference type="Pfam" id="PF02055"/>
    </source>
</evidence>
<dbReference type="Pfam" id="PF17189">
    <property type="entry name" value="Glyco_hydro_30C"/>
    <property type="match status" value="1"/>
</dbReference>
<keyword evidence="7 12" id="KW-0378">Hydrolase</keyword>
<feature type="domain" description="Glycosyl hydrolase family 30 TIM-barrel" evidence="14">
    <location>
        <begin position="103"/>
        <end position="450"/>
    </location>
</feature>
<organism evidence="16 17">
    <name type="scientific">Globodera rostochiensis</name>
    <name type="common">Golden nematode worm</name>
    <name type="synonym">Heterodera rostochiensis</name>
    <dbReference type="NCBI Taxonomy" id="31243"/>
    <lineage>
        <taxon>Eukaryota</taxon>
        <taxon>Metazoa</taxon>
        <taxon>Ecdysozoa</taxon>
        <taxon>Nematoda</taxon>
        <taxon>Chromadorea</taxon>
        <taxon>Rhabditida</taxon>
        <taxon>Tylenchina</taxon>
        <taxon>Tylenchomorpha</taxon>
        <taxon>Tylenchoidea</taxon>
        <taxon>Heteroderidae</taxon>
        <taxon>Heteroderinae</taxon>
        <taxon>Globodera</taxon>
    </lineage>
</organism>
<keyword evidence="12" id="KW-0326">Glycosidase</keyword>
<comment type="catalytic activity">
    <reaction evidence="1">
        <text>a beta-D-glucosyl-(1&lt;-&gt;1')-N-acylsphing-4-enine + H2O = an N-acylsphing-4-enine + D-glucose</text>
        <dbReference type="Rhea" id="RHEA:13269"/>
        <dbReference type="ChEBI" id="CHEBI:4167"/>
        <dbReference type="ChEBI" id="CHEBI:15377"/>
        <dbReference type="ChEBI" id="CHEBI:22801"/>
        <dbReference type="ChEBI" id="CHEBI:52639"/>
        <dbReference type="EC" id="3.2.1.45"/>
    </reaction>
    <physiologicalReaction direction="left-to-right" evidence="1">
        <dbReference type="Rhea" id="RHEA:13270"/>
    </physiologicalReaction>
</comment>
<feature type="domain" description="Glycosyl hydrolase family 30 beta sandwich" evidence="15">
    <location>
        <begin position="493"/>
        <end position="543"/>
    </location>
</feature>
<evidence type="ECO:0000256" key="5">
    <source>
        <dbReference type="ARBA" id="ARBA00012658"/>
    </source>
</evidence>
<dbReference type="GO" id="GO:0010605">
    <property type="term" value="P:negative regulation of macromolecule metabolic process"/>
    <property type="evidence" value="ECO:0007669"/>
    <property type="project" value="UniProtKB-ARBA"/>
</dbReference>
<comment type="catalytic activity">
    <reaction evidence="11">
        <text>an N-acyl-1-beta-D-glucosyl-15-methylhexadecasphing-4-enine + H2O = an N-acyl-15-methylhexadecasphing-4-enine + D-glucose</text>
        <dbReference type="Rhea" id="RHEA:34755"/>
        <dbReference type="ChEBI" id="CHEBI:4167"/>
        <dbReference type="ChEBI" id="CHEBI:15377"/>
        <dbReference type="ChEBI" id="CHEBI:70815"/>
        <dbReference type="ChEBI" id="CHEBI:70846"/>
    </reaction>
    <physiologicalReaction direction="left-to-right" evidence="11">
        <dbReference type="Rhea" id="RHEA:34756"/>
    </physiologicalReaction>
</comment>
<dbReference type="GO" id="GO:0006680">
    <property type="term" value="P:glucosylceramide catabolic process"/>
    <property type="evidence" value="ECO:0007669"/>
    <property type="project" value="UniProtKB-ARBA"/>
</dbReference>
<dbReference type="SUPFAM" id="SSF51445">
    <property type="entry name" value="(Trans)glycosidases"/>
    <property type="match status" value="1"/>
</dbReference>
<evidence type="ECO:0000256" key="12">
    <source>
        <dbReference type="RuleBase" id="RU361188"/>
    </source>
</evidence>
<dbReference type="GO" id="GO:0016758">
    <property type="term" value="F:hexosyltransferase activity"/>
    <property type="evidence" value="ECO:0007669"/>
    <property type="project" value="UniProtKB-ARBA"/>
</dbReference>
<evidence type="ECO:0000256" key="3">
    <source>
        <dbReference type="ARBA" id="ARBA00004991"/>
    </source>
</evidence>
<dbReference type="Gene3D" id="2.60.40.1180">
    <property type="entry name" value="Golgi alpha-mannosidase II"/>
    <property type="match status" value="1"/>
</dbReference>
<dbReference type="PANTHER" id="PTHR11069:SF23">
    <property type="entry name" value="LYSOSOMAL ACID GLUCOSYLCERAMIDASE"/>
    <property type="match status" value="1"/>
</dbReference>
<protein>
    <recommendedName>
        <fullName evidence="5 12">Glucosylceramidase</fullName>
        <ecNumber evidence="5 12">3.2.1.45</ecNumber>
    </recommendedName>
</protein>
<dbReference type="GO" id="GO:0005774">
    <property type="term" value="C:vacuolar membrane"/>
    <property type="evidence" value="ECO:0007669"/>
    <property type="project" value="UniProtKB-ARBA"/>
</dbReference>
<evidence type="ECO:0000259" key="15">
    <source>
        <dbReference type="Pfam" id="PF17189"/>
    </source>
</evidence>
<evidence type="ECO:0000256" key="11">
    <source>
        <dbReference type="ARBA" id="ARBA00051345"/>
    </source>
</evidence>
<dbReference type="GO" id="GO:0005764">
    <property type="term" value="C:lysosome"/>
    <property type="evidence" value="ECO:0007669"/>
    <property type="project" value="UniProtKB-ARBA"/>
</dbReference>
<dbReference type="GO" id="GO:0006066">
    <property type="term" value="P:alcohol metabolic process"/>
    <property type="evidence" value="ECO:0007669"/>
    <property type="project" value="UniProtKB-ARBA"/>
</dbReference>
<dbReference type="WBParaSite" id="Gr19_v10_g11649.t1">
    <property type="protein sequence ID" value="Gr19_v10_g11649.t1"/>
    <property type="gene ID" value="Gr19_v10_g11649"/>
</dbReference>
<feature type="signal peptide" evidence="13">
    <location>
        <begin position="1"/>
        <end position="21"/>
    </location>
</feature>
<evidence type="ECO:0000313" key="17">
    <source>
        <dbReference type="WBParaSite" id="Gr19_v10_g11649.t1"/>
    </source>
</evidence>
<dbReference type="GO" id="GO:0042391">
    <property type="term" value="P:regulation of membrane potential"/>
    <property type="evidence" value="ECO:0007669"/>
    <property type="project" value="UniProtKB-ARBA"/>
</dbReference>
<dbReference type="EC" id="3.2.1.45" evidence="5 12"/>
<accession>A0A914GYT3</accession>
<dbReference type="Proteomes" id="UP000887572">
    <property type="component" value="Unplaced"/>
</dbReference>
<proteinExistence type="inferred from homology"/>
<dbReference type="InterPro" id="IPR033452">
    <property type="entry name" value="GH30_C"/>
</dbReference>
<evidence type="ECO:0000256" key="2">
    <source>
        <dbReference type="ARBA" id="ARBA00004760"/>
    </source>
</evidence>
<evidence type="ECO:0000313" key="16">
    <source>
        <dbReference type="Proteomes" id="UP000887572"/>
    </source>
</evidence>
<dbReference type="GO" id="GO:0008202">
    <property type="term" value="P:steroid metabolic process"/>
    <property type="evidence" value="ECO:0007669"/>
    <property type="project" value="UniProtKB-ARBA"/>
</dbReference>
<dbReference type="Pfam" id="PF02055">
    <property type="entry name" value="Glyco_hydro_30"/>
    <property type="match status" value="1"/>
</dbReference>
<keyword evidence="9 12" id="KW-0443">Lipid metabolism</keyword>
<dbReference type="GO" id="GO:0005102">
    <property type="term" value="F:signaling receptor binding"/>
    <property type="evidence" value="ECO:0007669"/>
    <property type="project" value="UniProtKB-ARBA"/>
</dbReference>
<dbReference type="InterPro" id="IPR013780">
    <property type="entry name" value="Glyco_hydro_b"/>
</dbReference>
<dbReference type="PANTHER" id="PTHR11069">
    <property type="entry name" value="GLUCOSYLCERAMIDASE"/>
    <property type="match status" value="1"/>
</dbReference>
<dbReference type="GO" id="GO:0032006">
    <property type="term" value="P:regulation of TOR signaling"/>
    <property type="evidence" value="ECO:0007669"/>
    <property type="project" value="UniProtKB-ARBA"/>
</dbReference>
<evidence type="ECO:0000256" key="6">
    <source>
        <dbReference type="ARBA" id="ARBA00022729"/>
    </source>
</evidence>
<comment type="similarity">
    <text evidence="4 12">Belongs to the glycosyl hydrolase 30 family.</text>
</comment>
<comment type="pathway">
    <text evidence="3">Sphingolipid metabolism.</text>
</comment>
<dbReference type="AlphaFoldDB" id="A0A914GYT3"/>
<comment type="pathway">
    <text evidence="2">Lipid metabolism; sphingolipid metabolism.</text>
</comment>
<evidence type="ECO:0000256" key="1">
    <source>
        <dbReference type="ARBA" id="ARBA00001013"/>
    </source>
</evidence>
<reference evidence="17" key="1">
    <citation type="submission" date="2022-11" db="UniProtKB">
        <authorList>
            <consortium name="WormBaseParasite"/>
        </authorList>
    </citation>
    <scope>IDENTIFICATION</scope>
</reference>
<evidence type="ECO:0000256" key="7">
    <source>
        <dbReference type="ARBA" id="ARBA00022801"/>
    </source>
</evidence>
<dbReference type="GO" id="GO:0030163">
    <property type="term" value="P:protein catabolic process"/>
    <property type="evidence" value="ECO:0007669"/>
    <property type="project" value="UniProtKB-ARBA"/>
</dbReference>
<evidence type="ECO:0000256" key="13">
    <source>
        <dbReference type="SAM" id="SignalP"/>
    </source>
</evidence>
<dbReference type="InterPro" id="IPR001139">
    <property type="entry name" value="Glyco_hydro_30"/>
</dbReference>
<evidence type="ECO:0000256" key="4">
    <source>
        <dbReference type="ARBA" id="ARBA00005382"/>
    </source>
</evidence>